<evidence type="ECO:0000256" key="6">
    <source>
        <dbReference type="SAM" id="Phobius"/>
    </source>
</evidence>
<protein>
    <submittedName>
        <fullName evidence="7">Oligosaccharide flippase family protein</fullName>
    </submittedName>
</protein>
<feature type="transmembrane region" description="Helical" evidence="6">
    <location>
        <begin position="413"/>
        <end position="430"/>
    </location>
</feature>
<sequence length="447" mass="50992">MKMMFSLKNAKKKLNKSNFVSKLLKNAAVSFIGEGGAAVVTFITTIVLIRLIGNTAYGMLAVAYSFIMIVDNVVNFQSWHAMVTFGSQAVEDKDYDYLQTVIKIGSIIDFITAFLGMAITLVSAQFFSNVMSWDAETTISIYIMAFMILFNFTGTSIGIIRLFDKFKYFSIYRIITEIFRFVLVVIFCGIMKMGLYGAALAYCLGYIFGYLLLFCFFIHTINITPNISVKGIIKANTKGRWKRIFTFTCWTSLSSSADIPVQQMDVIFLSMISYDVVAVFKVYKQIGQALTKLTIPIKQAVMPLFSELIAKGKKRECYDYLIKMRNKSLQILMPAVVMVTGGSLVFMHFTLDDVYVQYWYILLLYLFLRALALSYASIHPLFVALGQVRQNFIVTLFANVVYIVLVWVTVGRIGIWAILLGLMVEYFIIIHMKRKRIEKLVYIKHFI</sequence>
<evidence type="ECO:0000313" key="8">
    <source>
        <dbReference type="Proteomes" id="UP000646484"/>
    </source>
</evidence>
<evidence type="ECO:0000313" key="7">
    <source>
        <dbReference type="EMBL" id="MBC5622012.1"/>
    </source>
</evidence>
<keyword evidence="3 6" id="KW-0812">Transmembrane</keyword>
<proteinExistence type="predicted"/>
<dbReference type="InterPro" id="IPR050833">
    <property type="entry name" value="Poly_Biosynth_Transport"/>
</dbReference>
<comment type="subcellular location">
    <subcellularLocation>
        <location evidence="1">Cell membrane</location>
        <topology evidence="1">Multi-pass membrane protein</topology>
    </subcellularLocation>
</comment>
<dbReference type="PANTHER" id="PTHR30250:SF11">
    <property type="entry name" value="O-ANTIGEN TRANSPORTER-RELATED"/>
    <property type="match status" value="1"/>
</dbReference>
<dbReference type="RefSeq" id="WP_186976447.1">
    <property type="nucleotide sequence ID" value="NZ_JACOOH010000005.1"/>
</dbReference>
<evidence type="ECO:0000256" key="2">
    <source>
        <dbReference type="ARBA" id="ARBA00022475"/>
    </source>
</evidence>
<keyword evidence="5 6" id="KW-0472">Membrane</keyword>
<name>A0ABR7D266_9BACT</name>
<feature type="transmembrane region" description="Helical" evidence="6">
    <location>
        <begin position="390"/>
        <end position="407"/>
    </location>
</feature>
<dbReference type="PANTHER" id="PTHR30250">
    <property type="entry name" value="PST FAMILY PREDICTED COLANIC ACID TRANSPORTER"/>
    <property type="match status" value="1"/>
</dbReference>
<feature type="transmembrane region" description="Helical" evidence="6">
    <location>
        <begin position="23"/>
        <end position="49"/>
    </location>
</feature>
<evidence type="ECO:0000256" key="4">
    <source>
        <dbReference type="ARBA" id="ARBA00022989"/>
    </source>
</evidence>
<evidence type="ECO:0000256" key="3">
    <source>
        <dbReference type="ARBA" id="ARBA00022692"/>
    </source>
</evidence>
<feature type="transmembrane region" description="Helical" evidence="6">
    <location>
        <begin position="174"/>
        <end position="193"/>
    </location>
</feature>
<comment type="caution">
    <text evidence="7">The sequence shown here is derived from an EMBL/GenBank/DDBJ whole genome shotgun (WGS) entry which is preliminary data.</text>
</comment>
<evidence type="ECO:0000256" key="5">
    <source>
        <dbReference type="ARBA" id="ARBA00023136"/>
    </source>
</evidence>
<dbReference type="Pfam" id="PF01943">
    <property type="entry name" value="Polysacc_synt"/>
    <property type="match status" value="1"/>
</dbReference>
<keyword evidence="4 6" id="KW-1133">Transmembrane helix</keyword>
<keyword evidence="8" id="KW-1185">Reference proteome</keyword>
<feature type="transmembrane region" description="Helical" evidence="6">
    <location>
        <begin position="107"/>
        <end position="127"/>
    </location>
</feature>
<organism evidence="7 8">
    <name type="scientific">Butyricimonas hominis</name>
    <dbReference type="NCBI Taxonomy" id="2763032"/>
    <lineage>
        <taxon>Bacteria</taxon>
        <taxon>Pseudomonadati</taxon>
        <taxon>Bacteroidota</taxon>
        <taxon>Bacteroidia</taxon>
        <taxon>Bacteroidales</taxon>
        <taxon>Odoribacteraceae</taxon>
        <taxon>Butyricimonas</taxon>
    </lineage>
</organism>
<reference evidence="7 8" key="1">
    <citation type="submission" date="2020-08" db="EMBL/GenBank/DDBJ databases">
        <title>Genome public.</title>
        <authorList>
            <person name="Liu C."/>
            <person name="Sun Q."/>
        </authorList>
    </citation>
    <scope>NUCLEOTIDE SEQUENCE [LARGE SCALE GENOMIC DNA]</scope>
    <source>
        <strain evidence="7 8">NSJ-56</strain>
    </source>
</reference>
<gene>
    <name evidence="7" type="ORF">H8S64_12965</name>
</gene>
<evidence type="ECO:0000256" key="1">
    <source>
        <dbReference type="ARBA" id="ARBA00004651"/>
    </source>
</evidence>
<feature type="transmembrane region" description="Helical" evidence="6">
    <location>
        <begin position="199"/>
        <end position="221"/>
    </location>
</feature>
<feature type="transmembrane region" description="Helical" evidence="6">
    <location>
        <begin position="55"/>
        <end position="74"/>
    </location>
</feature>
<dbReference type="Proteomes" id="UP000646484">
    <property type="component" value="Unassembled WGS sequence"/>
</dbReference>
<dbReference type="EMBL" id="JACOOH010000005">
    <property type="protein sequence ID" value="MBC5622012.1"/>
    <property type="molecule type" value="Genomic_DNA"/>
</dbReference>
<dbReference type="InterPro" id="IPR002797">
    <property type="entry name" value="Polysacc_synth"/>
</dbReference>
<feature type="transmembrane region" description="Helical" evidence="6">
    <location>
        <begin position="331"/>
        <end position="351"/>
    </location>
</feature>
<accession>A0ABR7D266</accession>
<feature type="transmembrane region" description="Helical" evidence="6">
    <location>
        <begin position="139"/>
        <end position="162"/>
    </location>
</feature>
<keyword evidence="2" id="KW-1003">Cell membrane</keyword>
<feature type="transmembrane region" description="Helical" evidence="6">
    <location>
        <begin position="357"/>
        <end position="378"/>
    </location>
</feature>